<feature type="transmembrane region" description="Helical" evidence="4">
    <location>
        <begin position="21"/>
        <end position="40"/>
    </location>
</feature>
<dbReference type="EMBL" id="JAUUTY010000001">
    <property type="protein sequence ID" value="KAK1699047.1"/>
    <property type="molecule type" value="Genomic_DNA"/>
</dbReference>
<evidence type="ECO:0000256" key="4">
    <source>
        <dbReference type="SAM" id="Phobius"/>
    </source>
</evidence>
<evidence type="ECO:0000256" key="1">
    <source>
        <dbReference type="ARBA" id="ARBA00004141"/>
    </source>
</evidence>
<keyword evidence="3 4" id="KW-0472">Membrane</keyword>
<name>A0AAD8X9G6_LOLMU</name>
<sequence length="152" mass="17362">MLLVIHTLAPDRFSLLFHSELCFGVPLCLLAYFFSPLFFMSRLCPWPYMLHLWGHQVIFLGLLLLYGTTSTATQVNLLELQGLIYAKKLIVEDAAGAFAKIAVAPLERVKNLLQARTGGFQSLGIIGSLRKLWKYKRIQGFYKYCWETCLKL</sequence>
<dbReference type="InterPro" id="IPR018108">
    <property type="entry name" value="MCP_transmembrane"/>
</dbReference>
<protein>
    <submittedName>
        <fullName evidence="5">Uncharacterized protein</fullName>
    </submittedName>
</protein>
<evidence type="ECO:0000256" key="2">
    <source>
        <dbReference type="ARBA" id="ARBA00022692"/>
    </source>
</evidence>
<dbReference type="Pfam" id="PF00153">
    <property type="entry name" value="Mito_carr"/>
    <property type="match status" value="1"/>
</dbReference>
<gene>
    <name evidence="5" type="ORF">QYE76_015744</name>
</gene>
<comment type="caution">
    <text evidence="5">The sequence shown here is derived from an EMBL/GenBank/DDBJ whole genome shotgun (WGS) entry which is preliminary data.</text>
</comment>
<evidence type="ECO:0000313" key="5">
    <source>
        <dbReference type="EMBL" id="KAK1699047.1"/>
    </source>
</evidence>
<dbReference type="Gene3D" id="1.50.40.10">
    <property type="entry name" value="Mitochondrial carrier domain"/>
    <property type="match status" value="1"/>
</dbReference>
<accession>A0AAD8X9G6</accession>
<keyword evidence="2 4" id="KW-0812">Transmembrane</keyword>
<dbReference type="AlphaFoldDB" id="A0AAD8X9G6"/>
<comment type="subcellular location">
    <subcellularLocation>
        <location evidence="1">Membrane</location>
        <topology evidence="1">Multi-pass membrane protein</topology>
    </subcellularLocation>
</comment>
<dbReference type="InterPro" id="IPR023395">
    <property type="entry name" value="MCP_dom_sf"/>
</dbReference>
<dbReference type="GO" id="GO:0016020">
    <property type="term" value="C:membrane"/>
    <property type="evidence" value="ECO:0007669"/>
    <property type="project" value="UniProtKB-SubCell"/>
</dbReference>
<keyword evidence="4" id="KW-1133">Transmembrane helix</keyword>
<reference evidence="5" key="1">
    <citation type="submission" date="2023-07" db="EMBL/GenBank/DDBJ databases">
        <title>A chromosome-level genome assembly of Lolium multiflorum.</title>
        <authorList>
            <person name="Chen Y."/>
            <person name="Copetti D."/>
            <person name="Kolliker R."/>
            <person name="Studer B."/>
        </authorList>
    </citation>
    <scope>NUCLEOTIDE SEQUENCE</scope>
    <source>
        <strain evidence="5">02402/16</strain>
        <tissue evidence="5">Leaf</tissue>
    </source>
</reference>
<evidence type="ECO:0000313" key="6">
    <source>
        <dbReference type="Proteomes" id="UP001231189"/>
    </source>
</evidence>
<organism evidence="5 6">
    <name type="scientific">Lolium multiflorum</name>
    <name type="common">Italian ryegrass</name>
    <name type="synonym">Lolium perenne subsp. multiflorum</name>
    <dbReference type="NCBI Taxonomy" id="4521"/>
    <lineage>
        <taxon>Eukaryota</taxon>
        <taxon>Viridiplantae</taxon>
        <taxon>Streptophyta</taxon>
        <taxon>Embryophyta</taxon>
        <taxon>Tracheophyta</taxon>
        <taxon>Spermatophyta</taxon>
        <taxon>Magnoliopsida</taxon>
        <taxon>Liliopsida</taxon>
        <taxon>Poales</taxon>
        <taxon>Poaceae</taxon>
        <taxon>BOP clade</taxon>
        <taxon>Pooideae</taxon>
        <taxon>Poodae</taxon>
        <taxon>Poeae</taxon>
        <taxon>Poeae Chloroplast Group 2 (Poeae type)</taxon>
        <taxon>Loliodinae</taxon>
        <taxon>Loliinae</taxon>
        <taxon>Lolium</taxon>
    </lineage>
</organism>
<keyword evidence="6" id="KW-1185">Reference proteome</keyword>
<proteinExistence type="predicted"/>
<evidence type="ECO:0000256" key="3">
    <source>
        <dbReference type="ARBA" id="ARBA00023136"/>
    </source>
</evidence>
<feature type="transmembrane region" description="Helical" evidence="4">
    <location>
        <begin position="46"/>
        <end position="66"/>
    </location>
</feature>
<dbReference type="SUPFAM" id="SSF103506">
    <property type="entry name" value="Mitochondrial carrier"/>
    <property type="match status" value="1"/>
</dbReference>
<dbReference type="Proteomes" id="UP001231189">
    <property type="component" value="Unassembled WGS sequence"/>
</dbReference>